<keyword evidence="2" id="KW-1185">Reference proteome</keyword>
<reference evidence="1" key="2">
    <citation type="submission" date="2023-01" db="EMBL/GenBank/DDBJ databases">
        <authorList>
            <person name="Petersen C."/>
        </authorList>
    </citation>
    <scope>NUCLEOTIDE SEQUENCE</scope>
    <source>
        <strain evidence="1">IBT 15450</strain>
    </source>
</reference>
<comment type="caution">
    <text evidence="1">The sequence shown here is derived from an EMBL/GenBank/DDBJ whole genome shotgun (WGS) entry which is preliminary data.</text>
</comment>
<sequence length="563" mass="63694">MLRLPVELVQLILRHCETPAYFQAAFASHGLFKIASSSRDVILHQLHETPGHGFKLLRTTELFHILMKRSLEQLYGAEFHTDRKLYQFQNVIDSRASTFEDSIDENALLVFKDNSTVHLVHIGNGIITHERELKSPGKDIGNVEVLRTAFDGDNGIYVLHRFKPFLDQELDTDHPFVKHALQSHPHGDIFMTYYKLDSLLVRMCAFPDRHHYRPLALSATPGQFAISWQHTLNPHDYNVELYTWVDEEEEEDERDRMAIKEGLEAVDTNEDAKPKNEAIRYAAYATSSLAGSDGHDPDDDPFQGRGPAVRLAFNDRGHQLLYHYRAQTLYGSFQRLHAPHQSRPAKPLSENECIVPYSNSLSLRFSIGIPFFGTHEPHDSSPGGTCHWQYLAFGIATHRVEKWTVACLLKSEAFPRAQNCHHIFNLGRGRRLDNWQIMARLGGFEESTTSHGSRVAASPLGTRIAVANWKTLRVWALEPHEVIAGNTTGYYSPSWVSDSGLIELRPVVIPLDAVCSQLKFTDKEDELVAITDRGLMYLNIGPSGRGLRLVDRQGLGKVSGENF</sequence>
<accession>A0AAD6NDV2</accession>
<dbReference type="EMBL" id="JAQJZL010000002">
    <property type="protein sequence ID" value="KAJ6052062.1"/>
    <property type="molecule type" value="Genomic_DNA"/>
</dbReference>
<evidence type="ECO:0008006" key="3">
    <source>
        <dbReference type="Google" id="ProtNLM"/>
    </source>
</evidence>
<name>A0AAD6NDV2_PENCN</name>
<evidence type="ECO:0000313" key="2">
    <source>
        <dbReference type="Proteomes" id="UP001219568"/>
    </source>
</evidence>
<dbReference type="AlphaFoldDB" id="A0AAD6NDV2"/>
<organism evidence="1 2">
    <name type="scientific">Penicillium canescens</name>
    <dbReference type="NCBI Taxonomy" id="5083"/>
    <lineage>
        <taxon>Eukaryota</taxon>
        <taxon>Fungi</taxon>
        <taxon>Dikarya</taxon>
        <taxon>Ascomycota</taxon>
        <taxon>Pezizomycotina</taxon>
        <taxon>Eurotiomycetes</taxon>
        <taxon>Eurotiomycetidae</taxon>
        <taxon>Eurotiales</taxon>
        <taxon>Aspergillaceae</taxon>
        <taxon>Penicillium</taxon>
    </lineage>
</organism>
<reference evidence="1" key="1">
    <citation type="journal article" date="2023" name="IMA Fungus">
        <title>Comparative genomic study of the Penicillium genus elucidates a diverse pangenome and 15 lateral gene transfer events.</title>
        <authorList>
            <person name="Petersen C."/>
            <person name="Sorensen T."/>
            <person name="Nielsen M.R."/>
            <person name="Sondergaard T.E."/>
            <person name="Sorensen J.L."/>
            <person name="Fitzpatrick D.A."/>
            <person name="Frisvad J.C."/>
            <person name="Nielsen K.L."/>
        </authorList>
    </citation>
    <scope>NUCLEOTIDE SEQUENCE</scope>
    <source>
        <strain evidence="1">IBT 15450</strain>
    </source>
</reference>
<gene>
    <name evidence="1" type="ORF">N7460_002596</name>
</gene>
<evidence type="ECO:0000313" key="1">
    <source>
        <dbReference type="EMBL" id="KAJ6052062.1"/>
    </source>
</evidence>
<dbReference type="Proteomes" id="UP001219568">
    <property type="component" value="Unassembled WGS sequence"/>
</dbReference>
<protein>
    <recommendedName>
        <fullName evidence="3">F-box domain-containing protein</fullName>
    </recommendedName>
</protein>
<proteinExistence type="predicted"/>